<dbReference type="SUPFAM" id="SSF46785">
    <property type="entry name" value="Winged helix' DNA-binding domain"/>
    <property type="match status" value="1"/>
</dbReference>
<accession>A0ABN0VU15</accession>
<dbReference type="PANTHER" id="PTHR44846">
    <property type="entry name" value="MANNOSYL-D-GLYCERATE TRANSPORT/METABOLISM SYSTEM REPRESSOR MNGR-RELATED"/>
    <property type="match status" value="1"/>
</dbReference>
<dbReference type="InterPro" id="IPR011663">
    <property type="entry name" value="UTRA"/>
</dbReference>
<keyword evidence="3" id="KW-0804">Transcription</keyword>
<dbReference type="PANTHER" id="PTHR44846:SF1">
    <property type="entry name" value="MANNOSYL-D-GLYCERATE TRANSPORT_METABOLISM SYSTEM REPRESSOR MNGR-RELATED"/>
    <property type="match status" value="1"/>
</dbReference>
<evidence type="ECO:0000313" key="6">
    <source>
        <dbReference type="Proteomes" id="UP001500782"/>
    </source>
</evidence>
<dbReference type="RefSeq" id="WP_343796028.1">
    <property type="nucleotide sequence ID" value="NZ_BAAADJ010000004.1"/>
</dbReference>
<dbReference type="EMBL" id="BAAADJ010000004">
    <property type="protein sequence ID" value="GAA0317343.1"/>
    <property type="molecule type" value="Genomic_DNA"/>
</dbReference>
<dbReference type="InterPro" id="IPR050679">
    <property type="entry name" value="Bact_HTH_transcr_reg"/>
</dbReference>
<name>A0ABN0VU15_9BACI</name>
<gene>
    <name evidence="5" type="primary">frlR</name>
    <name evidence="5" type="ORF">GCM10008967_04890</name>
</gene>
<evidence type="ECO:0000313" key="5">
    <source>
        <dbReference type="EMBL" id="GAA0317343.1"/>
    </source>
</evidence>
<reference evidence="5 6" key="1">
    <citation type="journal article" date="2019" name="Int. J. Syst. Evol. Microbiol.">
        <title>The Global Catalogue of Microorganisms (GCM) 10K type strain sequencing project: providing services to taxonomists for standard genome sequencing and annotation.</title>
        <authorList>
            <consortium name="The Broad Institute Genomics Platform"/>
            <consortium name="The Broad Institute Genome Sequencing Center for Infectious Disease"/>
            <person name="Wu L."/>
            <person name="Ma J."/>
        </authorList>
    </citation>
    <scope>NUCLEOTIDE SEQUENCE [LARGE SCALE GENOMIC DNA]</scope>
    <source>
        <strain evidence="5 6">JCM 9731</strain>
    </source>
</reference>
<dbReference type="Gene3D" id="3.40.1410.10">
    <property type="entry name" value="Chorismate lyase-like"/>
    <property type="match status" value="1"/>
</dbReference>
<dbReference type="InterPro" id="IPR036388">
    <property type="entry name" value="WH-like_DNA-bd_sf"/>
</dbReference>
<dbReference type="Pfam" id="PF00392">
    <property type="entry name" value="GntR"/>
    <property type="match status" value="1"/>
</dbReference>
<dbReference type="GO" id="GO:0003677">
    <property type="term" value="F:DNA binding"/>
    <property type="evidence" value="ECO:0007669"/>
    <property type="project" value="UniProtKB-KW"/>
</dbReference>
<keyword evidence="6" id="KW-1185">Reference proteome</keyword>
<keyword evidence="2 5" id="KW-0238">DNA-binding</keyword>
<evidence type="ECO:0000256" key="1">
    <source>
        <dbReference type="ARBA" id="ARBA00023015"/>
    </source>
</evidence>
<evidence type="ECO:0000256" key="2">
    <source>
        <dbReference type="ARBA" id="ARBA00023125"/>
    </source>
</evidence>
<dbReference type="CDD" id="cd07377">
    <property type="entry name" value="WHTH_GntR"/>
    <property type="match status" value="1"/>
</dbReference>
<sequence length="241" mass="28283">MYENINKKPMYQRIYDYIANKIEEKTYQVGDLLPSESELEQIFQASRTPVRQALKQLEMDGLIYRLQGKGSFVANFKPLGQWTTMTGFSDIYKEEWRKISARTIEATTIKSKFYSELLGVSSESDIIHLRRIRYYNGEPIIYLEHYINPFLPLEIFKNDPSFISIDQLLKDERDIEFFTIKEEINAVSASSKVAEILKINEGEPVLKNTRISLDQASTPVDITVNYFSSERWKYRIEFNKQ</sequence>
<dbReference type="InterPro" id="IPR036390">
    <property type="entry name" value="WH_DNA-bd_sf"/>
</dbReference>
<dbReference type="InterPro" id="IPR028978">
    <property type="entry name" value="Chorismate_lyase_/UTRA_dom_sf"/>
</dbReference>
<evidence type="ECO:0000259" key="4">
    <source>
        <dbReference type="PROSITE" id="PS50949"/>
    </source>
</evidence>
<dbReference type="SMART" id="SM00866">
    <property type="entry name" value="UTRA"/>
    <property type="match status" value="1"/>
</dbReference>
<comment type="caution">
    <text evidence="5">The sequence shown here is derived from an EMBL/GenBank/DDBJ whole genome shotgun (WGS) entry which is preliminary data.</text>
</comment>
<organism evidence="5 6">
    <name type="scientific">Bacillus carboniphilus</name>
    <dbReference type="NCBI Taxonomy" id="86663"/>
    <lineage>
        <taxon>Bacteria</taxon>
        <taxon>Bacillati</taxon>
        <taxon>Bacillota</taxon>
        <taxon>Bacilli</taxon>
        <taxon>Bacillales</taxon>
        <taxon>Bacillaceae</taxon>
        <taxon>Bacillus</taxon>
    </lineage>
</organism>
<dbReference type="SMART" id="SM00345">
    <property type="entry name" value="HTH_GNTR"/>
    <property type="match status" value="1"/>
</dbReference>
<dbReference type="PRINTS" id="PR00035">
    <property type="entry name" value="HTHGNTR"/>
</dbReference>
<dbReference type="Proteomes" id="UP001500782">
    <property type="component" value="Unassembled WGS sequence"/>
</dbReference>
<dbReference type="InterPro" id="IPR000524">
    <property type="entry name" value="Tscrpt_reg_HTH_GntR"/>
</dbReference>
<dbReference type="Pfam" id="PF07702">
    <property type="entry name" value="UTRA"/>
    <property type="match status" value="1"/>
</dbReference>
<dbReference type="SUPFAM" id="SSF64288">
    <property type="entry name" value="Chorismate lyase-like"/>
    <property type="match status" value="1"/>
</dbReference>
<proteinExistence type="predicted"/>
<dbReference type="PROSITE" id="PS50949">
    <property type="entry name" value="HTH_GNTR"/>
    <property type="match status" value="1"/>
</dbReference>
<evidence type="ECO:0000256" key="3">
    <source>
        <dbReference type="ARBA" id="ARBA00023163"/>
    </source>
</evidence>
<keyword evidence="1" id="KW-0805">Transcription regulation</keyword>
<feature type="domain" description="HTH gntR-type" evidence="4">
    <location>
        <begin position="8"/>
        <end position="76"/>
    </location>
</feature>
<dbReference type="Gene3D" id="1.10.10.10">
    <property type="entry name" value="Winged helix-like DNA-binding domain superfamily/Winged helix DNA-binding domain"/>
    <property type="match status" value="1"/>
</dbReference>
<protein>
    <submittedName>
        <fullName evidence="5">DNA-binding transcriptional regulator FrlR</fullName>
    </submittedName>
</protein>